<dbReference type="WBParaSite" id="jg6680">
    <property type="protein sequence ID" value="jg6680"/>
    <property type="gene ID" value="jg6680"/>
</dbReference>
<dbReference type="AlphaFoldDB" id="A0A915EJP5"/>
<dbReference type="Gene3D" id="3.30.160.60">
    <property type="entry name" value="Classic Zinc Finger"/>
    <property type="match status" value="1"/>
</dbReference>
<evidence type="ECO:0000256" key="2">
    <source>
        <dbReference type="SAM" id="Coils"/>
    </source>
</evidence>
<evidence type="ECO:0000313" key="5">
    <source>
        <dbReference type="Proteomes" id="UP000887574"/>
    </source>
</evidence>
<organism evidence="5 6">
    <name type="scientific">Ditylenchus dipsaci</name>
    <dbReference type="NCBI Taxonomy" id="166011"/>
    <lineage>
        <taxon>Eukaryota</taxon>
        <taxon>Metazoa</taxon>
        <taxon>Ecdysozoa</taxon>
        <taxon>Nematoda</taxon>
        <taxon>Chromadorea</taxon>
        <taxon>Rhabditida</taxon>
        <taxon>Tylenchina</taxon>
        <taxon>Tylenchomorpha</taxon>
        <taxon>Sphaerularioidea</taxon>
        <taxon>Anguinidae</taxon>
        <taxon>Anguininae</taxon>
        <taxon>Ditylenchus</taxon>
    </lineage>
</organism>
<feature type="compositionally biased region" description="Polar residues" evidence="3">
    <location>
        <begin position="159"/>
        <end position="175"/>
    </location>
</feature>
<dbReference type="PROSITE" id="PS50157">
    <property type="entry name" value="ZINC_FINGER_C2H2_2"/>
    <property type="match status" value="1"/>
</dbReference>
<keyword evidence="2" id="KW-0175">Coiled coil</keyword>
<feature type="region of interest" description="Disordered" evidence="3">
    <location>
        <begin position="196"/>
        <end position="223"/>
    </location>
</feature>
<evidence type="ECO:0000313" key="6">
    <source>
        <dbReference type="WBParaSite" id="jg6680"/>
    </source>
</evidence>
<keyword evidence="1" id="KW-0479">Metal-binding</keyword>
<keyword evidence="1" id="KW-0863">Zinc-finger</keyword>
<proteinExistence type="predicted"/>
<dbReference type="PROSITE" id="PS00028">
    <property type="entry name" value="ZINC_FINGER_C2H2_1"/>
    <property type="match status" value="1"/>
</dbReference>
<dbReference type="GO" id="GO:0008270">
    <property type="term" value="F:zinc ion binding"/>
    <property type="evidence" value="ECO:0007669"/>
    <property type="project" value="UniProtKB-KW"/>
</dbReference>
<protein>
    <submittedName>
        <fullName evidence="6">C2H2-type domain-containing protein</fullName>
    </submittedName>
</protein>
<evidence type="ECO:0000256" key="1">
    <source>
        <dbReference type="PROSITE-ProRule" id="PRU00042"/>
    </source>
</evidence>
<dbReference type="Proteomes" id="UP000887574">
    <property type="component" value="Unplaced"/>
</dbReference>
<feature type="region of interest" description="Disordered" evidence="3">
    <location>
        <begin position="152"/>
        <end position="175"/>
    </location>
</feature>
<evidence type="ECO:0000259" key="4">
    <source>
        <dbReference type="PROSITE" id="PS50157"/>
    </source>
</evidence>
<sequence>MNEQPGGSAMDAQLFQEVYLRAYIQEQQRIVQLKQQQQQQSVHKPFEASIAKPVPVLPTTSMYNHPQSVFQLPKPRPTTLPQSLQYCQQHAIVQQAKNAAQISSPHHLYQLQQTNNVGKEEQVKQQQYLHQQLLHQQQLHFEQQQILANQYRPGWPGDVNNNNNTPTLLGDQQQQYNKPSVSYALGNGYSLCVSSNADPPTSSQGHRKCSSSSAPSPSAKRFKWEPQEEVGISVQGSSSVPPSTTISSVTTEQQQLSCLQALVKKLQEQQQQEKLTTTIISPPAVVAAKGEQREEDDDVENEKLTNIQSTAFGVEHSTAASANDSTDTLVANVCSVQAAASSMYPAGNSVDDTEEENFVDVVGGVDGVPSFTRAQRKAHIEFYRKIKAFRNRETTLECQMCQEKVANTESNIRSHVHSHSDSPLYVCKMCIKGYKEQHLIFEHISEAHPGKDHQFFEDRRDMSMLTELLMSCFPRCGPKCRSTYIQMLDQLLKLASQLDRLACQLCSKEVPCKRSSLIKHLHLHPSYRCKKCKFTSSEEFELLKHCQTEHSEATEGVVDSSPGYNVSMALEVLSSTLKKCFFGHYCGLLEGATVSK</sequence>
<accession>A0A915EJP5</accession>
<name>A0A915EJP5_9BILA</name>
<feature type="domain" description="C2H2-type" evidence="4">
    <location>
        <begin position="425"/>
        <end position="453"/>
    </location>
</feature>
<reference evidence="6" key="1">
    <citation type="submission" date="2022-11" db="UniProtKB">
        <authorList>
            <consortium name="WormBaseParasite"/>
        </authorList>
    </citation>
    <scope>IDENTIFICATION</scope>
</reference>
<dbReference type="SMART" id="SM00355">
    <property type="entry name" value="ZnF_C2H2"/>
    <property type="match status" value="4"/>
</dbReference>
<feature type="coiled-coil region" evidence="2">
    <location>
        <begin position="249"/>
        <end position="276"/>
    </location>
</feature>
<keyword evidence="1" id="KW-0862">Zinc</keyword>
<feature type="compositionally biased region" description="Low complexity" evidence="3">
    <location>
        <begin position="210"/>
        <end position="219"/>
    </location>
</feature>
<dbReference type="InterPro" id="IPR013087">
    <property type="entry name" value="Znf_C2H2_type"/>
</dbReference>
<keyword evidence="5" id="KW-1185">Reference proteome</keyword>
<evidence type="ECO:0000256" key="3">
    <source>
        <dbReference type="SAM" id="MobiDB-lite"/>
    </source>
</evidence>